<organism evidence="12 13">
    <name type="scientific">Stieleria magnilauensis</name>
    <dbReference type="NCBI Taxonomy" id="2527963"/>
    <lineage>
        <taxon>Bacteria</taxon>
        <taxon>Pseudomonadati</taxon>
        <taxon>Planctomycetota</taxon>
        <taxon>Planctomycetia</taxon>
        <taxon>Pirellulales</taxon>
        <taxon>Pirellulaceae</taxon>
        <taxon>Stieleria</taxon>
    </lineage>
</organism>
<evidence type="ECO:0000313" key="13">
    <source>
        <dbReference type="Proteomes" id="UP000318081"/>
    </source>
</evidence>
<feature type="domain" description="Thioredoxin" evidence="11">
    <location>
        <begin position="278"/>
        <end position="476"/>
    </location>
</feature>
<keyword evidence="7 10" id="KW-0472">Membrane</keyword>
<comment type="similarity">
    <text evidence="2">Belongs to the VKOR family.</text>
</comment>
<evidence type="ECO:0000256" key="1">
    <source>
        <dbReference type="ARBA" id="ARBA00004141"/>
    </source>
</evidence>
<dbReference type="Proteomes" id="UP000318081">
    <property type="component" value="Chromosome"/>
</dbReference>
<proteinExistence type="inferred from homology"/>
<evidence type="ECO:0000259" key="11">
    <source>
        <dbReference type="PROSITE" id="PS51352"/>
    </source>
</evidence>
<keyword evidence="8" id="KW-1015">Disulfide bond</keyword>
<dbReference type="CDD" id="cd10546">
    <property type="entry name" value="VKOR"/>
    <property type="match status" value="1"/>
</dbReference>
<dbReference type="Gene3D" id="1.20.1440.130">
    <property type="entry name" value="VKOR domain"/>
    <property type="match status" value="1"/>
</dbReference>
<feature type="transmembrane region" description="Helical" evidence="10">
    <location>
        <begin position="43"/>
        <end position="63"/>
    </location>
</feature>
<dbReference type="Pfam" id="PF13462">
    <property type="entry name" value="Thioredoxin_4"/>
    <property type="match status" value="1"/>
</dbReference>
<dbReference type="PROSITE" id="PS51352">
    <property type="entry name" value="THIOREDOXIN_2"/>
    <property type="match status" value="1"/>
</dbReference>
<evidence type="ECO:0000256" key="3">
    <source>
        <dbReference type="ARBA" id="ARBA00022692"/>
    </source>
</evidence>
<protein>
    <submittedName>
        <fullName evidence="12">Vitamin K epoxide reductase family protein</fullName>
    </submittedName>
</protein>
<evidence type="ECO:0000256" key="5">
    <source>
        <dbReference type="ARBA" id="ARBA00022989"/>
    </source>
</evidence>
<dbReference type="InterPro" id="IPR012336">
    <property type="entry name" value="Thioredoxin-like_fold"/>
</dbReference>
<dbReference type="Gene3D" id="3.40.30.10">
    <property type="entry name" value="Glutaredoxin"/>
    <property type="match status" value="1"/>
</dbReference>
<evidence type="ECO:0000256" key="2">
    <source>
        <dbReference type="ARBA" id="ARBA00006214"/>
    </source>
</evidence>
<keyword evidence="3 10" id="KW-0812">Transmembrane</keyword>
<feature type="transmembrane region" description="Helical" evidence="10">
    <location>
        <begin position="152"/>
        <end position="174"/>
    </location>
</feature>
<dbReference type="PANTHER" id="PTHR34573:SF1">
    <property type="entry name" value="VITAMIN K EPOXIDE REDUCTASE DOMAIN-CONTAINING PROTEIN"/>
    <property type="match status" value="1"/>
</dbReference>
<dbReference type="InterPro" id="IPR017937">
    <property type="entry name" value="Thioredoxin_CS"/>
</dbReference>
<accession>A0ABX5XTB2</accession>
<dbReference type="EMBL" id="CP036432">
    <property type="protein sequence ID" value="QDV84650.1"/>
    <property type="molecule type" value="Genomic_DNA"/>
</dbReference>
<reference evidence="12 13" key="1">
    <citation type="submission" date="2019-02" db="EMBL/GenBank/DDBJ databases">
        <title>Deep-cultivation of Planctomycetes and their phenomic and genomic characterization uncovers novel biology.</title>
        <authorList>
            <person name="Wiegand S."/>
            <person name="Jogler M."/>
            <person name="Boedeker C."/>
            <person name="Pinto D."/>
            <person name="Vollmers J."/>
            <person name="Rivas-Marin E."/>
            <person name="Kohn T."/>
            <person name="Peeters S.H."/>
            <person name="Heuer A."/>
            <person name="Rast P."/>
            <person name="Oberbeckmann S."/>
            <person name="Bunk B."/>
            <person name="Jeske O."/>
            <person name="Meyerdierks A."/>
            <person name="Storesund J.E."/>
            <person name="Kallscheuer N."/>
            <person name="Luecker S."/>
            <person name="Lage O.M."/>
            <person name="Pohl T."/>
            <person name="Merkel B.J."/>
            <person name="Hornburger P."/>
            <person name="Mueller R.-W."/>
            <person name="Bruemmer F."/>
            <person name="Labrenz M."/>
            <person name="Spormann A.M."/>
            <person name="Op den Camp H."/>
            <person name="Overmann J."/>
            <person name="Amann R."/>
            <person name="Jetten M.S.M."/>
            <person name="Mascher T."/>
            <person name="Medema M.H."/>
            <person name="Devos D.P."/>
            <person name="Kaster A.-K."/>
            <person name="Ovreas L."/>
            <person name="Rohde M."/>
            <person name="Galperin M.Y."/>
            <person name="Jogler C."/>
        </authorList>
    </citation>
    <scope>NUCLEOTIDE SEQUENCE [LARGE SCALE GENOMIC DNA]</scope>
    <source>
        <strain evidence="12 13">TBK1r</strain>
    </source>
</reference>
<evidence type="ECO:0000313" key="12">
    <source>
        <dbReference type="EMBL" id="QDV84650.1"/>
    </source>
</evidence>
<dbReference type="Pfam" id="PF07884">
    <property type="entry name" value="VKOR"/>
    <property type="match status" value="1"/>
</dbReference>
<dbReference type="InterPro" id="IPR012932">
    <property type="entry name" value="VKOR"/>
</dbReference>
<dbReference type="SMART" id="SM00756">
    <property type="entry name" value="VKc"/>
    <property type="match status" value="1"/>
</dbReference>
<dbReference type="InterPro" id="IPR038354">
    <property type="entry name" value="VKOR_sf"/>
</dbReference>
<dbReference type="SUPFAM" id="SSF52833">
    <property type="entry name" value="Thioredoxin-like"/>
    <property type="match status" value="1"/>
</dbReference>
<keyword evidence="9" id="KW-0676">Redox-active center</keyword>
<evidence type="ECO:0000256" key="7">
    <source>
        <dbReference type="ARBA" id="ARBA00023136"/>
    </source>
</evidence>
<name>A0ABX5XTB2_9BACT</name>
<dbReference type="RefSeq" id="WP_419581457.1">
    <property type="nucleotide sequence ID" value="NZ_CP036432.1"/>
</dbReference>
<keyword evidence="13" id="KW-1185">Reference proteome</keyword>
<keyword evidence="4" id="KW-0874">Quinone</keyword>
<feature type="transmembrane region" description="Helical" evidence="10">
    <location>
        <begin position="94"/>
        <end position="115"/>
    </location>
</feature>
<evidence type="ECO:0000256" key="8">
    <source>
        <dbReference type="ARBA" id="ARBA00023157"/>
    </source>
</evidence>
<evidence type="ECO:0000256" key="6">
    <source>
        <dbReference type="ARBA" id="ARBA00023002"/>
    </source>
</evidence>
<dbReference type="PROSITE" id="PS00194">
    <property type="entry name" value="THIOREDOXIN_1"/>
    <property type="match status" value="1"/>
</dbReference>
<comment type="subcellular location">
    <subcellularLocation>
        <location evidence="1">Membrane</location>
        <topology evidence="1">Multi-pass membrane protein</topology>
    </subcellularLocation>
</comment>
<feature type="transmembrane region" description="Helical" evidence="10">
    <location>
        <begin position="127"/>
        <end position="146"/>
    </location>
</feature>
<dbReference type="InterPro" id="IPR036249">
    <property type="entry name" value="Thioredoxin-like_sf"/>
</dbReference>
<keyword evidence="6" id="KW-0560">Oxidoreductase</keyword>
<gene>
    <name evidence="12" type="ORF">TBK1r_36010</name>
</gene>
<evidence type="ECO:0000256" key="4">
    <source>
        <dbReference type="ARBA" id="ARBA00022719"/>
    </source>
</evidence>
<evidence type="ECO:0000256" key="10">
    <source>
        <dbReference type="SAM" id="Phobius"/>
    </source>
</evidence>
<keyword evidence="5 10" id="KW-1133">Transmembrane helix</keyword>
<dbReference type="InterPro" id="IPR013766">
    <property type="entry name" value="Thioredoxin_domain"/>
</dbReference>
<evidence type="ECO:0000256" key="9">
    <source>
        <dbReference type="ARBA" id="ARBA00023284"/>
    </source>
</evidence>
<sequence>MSAGNLHPAYLPLRHEQRRVLRHRAAGSETVNRPLQLHAHSRPWWVMLIASVVALGTSGYLAWSSFTASPVAGCDGGSLFNCEHVLHSRWSTVLSLPVSVPALALYATVISLLLWNPASESVARMRWTILGAASLTAGLAAIWFVALQVFSLNHLCPYCLVAHSCGIVLAATFLWNRPITSAGLKWSAGFAGLSLIGLIALQSMNAEPETFEVIEYPDAAPAQVGTSVTSPIEPQEEMLFESPVASLDADSNQLAKDLGREFESVVAMLVHPASLLTLQVTEPASQPRTVSILNGMKLAPASWPLLGKPDAQLVLVEMFDYTCPHCRRTHETIEQVRKQYGDRLAVVTLPVPLDGKCNPTIRSTHASHRESCELAKLAIAVWLTDRSQFDGFHSYLFDAQPGYAQAMAKAKATVDGDKLDQHLRSTLPADFIKQHVTLYQKAGAGTIPKFLFPKATTVGAIESSDAMIRLINQHLSS</sequence>
<dbReference type="PANTHER" id="PTHR34573">
    <property type="entry name" value="VKC DOMAIN-CONTAINING PROTEIN"/>
    <property type="match status" value="1"/>
</dbReference>